<evidence type="ECO:0000313" key="4">
    <source>
        <dbReference type="Proteomes" id="UP001597120"/>
    </source>
</evidence>
<feature type="domain" description="Gfo/Idh/MocA-like oxidoreductase N-terminal" evidence="1">
    <location>
        <begin position="2"/>
        <end position="117"/>
    </location>
</feature>
<organism evidence="3 4">
    <name type="scientific">Paenibacillus residui</name>
    <dbReference type="NCBI Taxonomy" id="629724"/>
    <lineage>
        <taxon>Bacteria</taxon>
        <taxon>Bacillati</taxon>
        <taxon>Bacillota</taxon>
        <taxon>Bacilli</taxon>
        <taxon>Bacillales</taxon>
        <taxon>Paenibacillaceae</taxon>
        <taxon>Paenibacillus</taxon>
    </lineage>
</organism>
<dbReference type="Proteomes" id="UP001597120">
    <property type="component" value="Unassembled WGS sequence"/>
</dbReference>
<proteinExistence type="predicted"/>
<dbReference type="InterPro" id="IPR036291">
    <property type="entry name" value="NAD(P)-bd_dom_sf"/>
</dbReference>
<sequence>MIRFAVVGTGWVAKEYMKAIRSNREAELYAVVTGDAERAGNRLAELGMEARIYTNYEEMIKEPNIDAVILCSTPDVRPDQAKLAARNGKHLVLEKPLAMNMEAMRQMAPAIEESGITAIASFVLRWNPAIEMIRALIRDDAVGRIFMAQIDYWNHIGPQFPQYRWSTKTELGGSSMLSAGCHAVDALRYFAGDIVEVTAYSCATRADSDYEFDPNVIALFKLKNGGIGKVSSSLECRTPYKFNIHLLGDKGTIMNNRVFSDKFPGQTDFATFPVVLPESGDVSHQPFEMEIAEFVEAVQTKRPTRCDFKDAYKSMEVCFAIDRSIATGEKISLEA</sequence>
<dbReference type="InterPro" id="IPR000683">
    <property type="entry name" value="Gfo/Idh/MocA-like_OxRdtase_N"/>
</dbReference>
<name>A0ABW3DB01_9BACL</name>
<keyword evidence="4" id="KW-1185">Reference proteome</keyword>
<accession>A0ABW3DB01</accession>
<dbReference type="Pfam" id="PF22725">
    <property type="entry name" value="GFO_IDH_MocA_C3"/>
    <property type="match status" value="1"/>
</dbReference>
<evidence type="ECO:0000259" key="1">
    <source>
        <dbReference type="Pfam" id="PF01408"/>
    </source>
</evidence>
<dbReference type="Gene3D" id="3.30.360.10">
    <property type="entry name" value="Dihydrodipicolinate Reductase, domain 2"/>
    <property type="match status" value="1"/>
</dbReference>
<dbReference type="PANTHER" id="PTHR43249">
    <property type="entry name" value="UDP-N-ACETYL-2-AMINO-2-DEOXY-D-GLUCURONATE OXIDASE"/>
    <property type="match status" value="1"/>
</dbReference>
<dbReference type="PANTHER" id="PTHR43249:SF1">
    <property type="entry name" value="D-GLUCOSIDE 3-DEHYDROGENASE"/>
    <property type="match status" value="1"/>
</dbReference>
<protein>
    <submittedName>
        <fullName evidence="3">Gfo/Idh/MocA family protein</fullName>
    </submittedName>
</protein>
<reference evidence="4" key="1">
    <citation type="journal article" date="2019" name="Int. J. Syst. Evol. Microbiol.">
        <title>The Global Catalogue of Microorganisms (GCM) 10K type strain sequencing project: providing services to taxonomists for standard genome sequencing and annotation.</title>
        <authorList>
            <consortium name="The Broad Institute Genomics Platform"/>
            <consortium name="The Broad Institute Genome Sequencing Center for Infectious Disease"/>
            <person name="Wu L."/>
            <person name="Ma J."/>
        </authorList>
    </citation>
    <scope>NUCLEOTIDE SEQUENCE [LARGE SCALE GENOMIC DNA]</scope>
    <source>
        <strain evidence="4">CCUG 57263</strain>
    </source>
</reference>
<evidence type="ECO:0000259" key="2">
    <source>
        <dbReference type="Pfam" id="PF22725"/>
    </source>
</evidence>
<feature type="domain" description="GFO/IDH/MocA-like oxidoreductase" evidence="2">
    <location>
        <begin position="132"/>
        <end position="253"/>
    </location>
</feature>
<dbReference type="RefSeq" id="WP_379287891.1">
    <property type="nucleotide sequence ID" value="NZ_JBHTIU010000031.1"/>
</dbReference>
<dbReference type="Gene3D" id="3.40.50.720">
    <property type="entry name" value="NAD(P)-binding Rossmann-like Domain"/>
    <property type="match status" value="1"/>
</dbReference>
<dbReference type="EMBL" id="JBHTIU010000031">
    <property type="protein sequence ID" value="MFD0869493.1"/>
    <property type="molecule type" value="Genomic_DNA"/>
</dbReference>
<dbReference type="Pfam" id="PF01408">
    <property type="entry name" value="GFO_IDH_MocA"/>
    <property type="match status" value="1"/>
</dbReference>
<dbReference type="SUPFAM" id="SSF55347">
    <property type="entry name" value="Glyceraldehyde-3-phosphate dehydrogenase-like, C-terminal domain"/>
    <property type="match status" value="1"/>
</dbReference>
<evidence type="ECO:0000313" key="3">
    <source>
        <dbReference type="EMBL" id="MFD0869493.1"/>
    </source>
</evidence>
<gene>
    <name evidence="3" type="ORF">ACFQ03_10060</name>
</gene>
<comment type="caution">
    <text evidence="3">The sequence shown here is derived from an EMBL/GenBank/DDBJ whole genome shotgun (WGS) entry which is preliminary data.</text>
</comment>
<dbReference type="InterPro" id="IPR052515">
    <property type="entry name" value="Gfo/Idh/MocA_Oxidoreductase"/>
</dbReference>
<dbReference type="InterPro" id="IPR055170">
    <property type="entry name" value="GFO_IDH_MocA-like_dom"/>
</dbReference>
<dbReference type="SUPFAM" id="SSF51735">
    <property type="entry name" value="NAD(P)-binding Rossmann-fold domains"/>
    <property type="match status" value="1"/>
</dbReference>